<reference evidence="1 2" key="1">
    <citation type="submission" date="2017-12" db="EMBL/GenBank/DDBJ databases">
        <title>Integrating genomic resources of turbot (Scophthalmus maximus) in depth evaluation of genetic and physical mapping variation across individuals.</title>
        <authorList>
            <person name="Martinez P."/>
        </authorList>
    </citation>
    <scope>NUCLEOTIDE SEQUENCE [LARGE SCALE GENOMIC DNA]</scope>
</reference>
<proteinExistence type="predicted"/>
<accession>A0A2U9BW23</accession>
<protein>
    <submittedName>
        <fullName evidence="1">Transcription factor PU.1 isoform 3</fullName>
    </submittedName>
</protein>
<keyword evidence="2" id="KW-1185">Reference proteome</keyword>
<evidence type="ECO:0000313" key="2">
    <source>
        <dbReference type="Proteomes" id="UP000246464"/>
    </source>
</evidence>
<evidence type="ECO:0000313" key="1">
    <source>
        <dbReference type="EMBL" id="AWP08311.1"/>
    </source>
</evidence>
<dbReference type="AlphaFoldDB" id="A0A2U9BW23"/>
<sequence>MDGYVMSPPSEEIIPNQPESYRPPAELYPYLTNVGEIYDDHRWTFHSERVQSLDLENSPMNHLTELQSVTPQQLIQPYRYSSECLPLHLDPPLTPLSVSPQIPYYTPALCYQYRPSTSPAHYYSEEEQRGISPPLEVSEGEEEFEDHSRSFFRKDSSESIANSLLTPNPNVLKGIYISLKKKKKKLDKYMI</sequence>
<organism evidence="1 2">
    <name type="scientific">Scophthalmus maximus</name>
    <name type="common">Turbot</name>
    <name type="synonym">Psetta maxima</name>
    <dbReference type="NCBI Taxonomy" id="52904"/>
    <lineage>
        <taxon>Eukaryota</taxon>
        <taxon>Metazoa</taxon>
        <taxon>Chordata</taxon>
        <taxon>Craniata</taxon>
        <taxon>Vertebrata</taxon>
        <taxon>Euteleostomi</taxon>
        <taxon>Actinopterygii</taxon>
        <taxon>Neopterygii</taxon>
        <taxon>Teleostei</taxon>
        <taxon>Neoteleostei</taxon>
        <taxon>Acanthomorphata</taxon>
        <taxon>Carangaria</taxon>
        <taxon>Pleuronectiformes</taxon>
        <taxon>Pleuronectoidei</taxon>
        <taxon>Scophthalmidae</taxon>
        <taxon>Scophthalmus</taxon>
    </lineage>
</organism>
<dbReference type="EMBL" id="CP026252">
    <property type="protein sequence ID" value="AWP08311.1"/>
    <property type="molecule type" value="Genomic_DNA"/>
</dbReference>
<dbReference type="Proteomes" id="UP000246464">
    <property type="component" value="Chromosome 10"/>
</dbReference>
<gene>
    <name evidence="1" type="ORF">SMAX5B_010000</name>
</gene>
<name>A0A2U9BW23_SCOMX</name>